<reference evidence="1 2" key="1">
    <citation type="submission" date="2010-12" db="EMBL/GenBank/DDBJ databases">
        <authorList>
            <person name="Muzny D."/>
            <person name="Qin X."/>
            <person name="Buhay C."/>
            <person name="Dugan-Rocha S."/>
            <person name="Ding Y."/>
            <person name="Chen G."/>
            <person name="Hawes A."/>
            <person name="Holder M."/>
            <person name="Jhangiani S."/>
            <person name="Johnson A."/>
            <person name="Khan Z."/>
            <person name="Li Z."/>
            <person name="Liu W."/>
            <person name="Liu X."/>
            <person name="Perez L."/>
            <person name="Shen H."/>
            <person name="Wang Q."/>
            <person name="Watt J."/>
            <person name="Xi L."/>
            <person name="Xin Y."/>
            <person name="Zhou J."/>
            <person name="Deng J."/>
            <person name="Jiang H."/>
            <person name="Liu Y."/>
            <person name="Qu J."/>
            <person name="Song X.-Z."/>
            <person name="Zhang L."/>
            <person name="Villasana D."/>
            <person name="Johnson A."/>
            <person name="Liu J."/>
            <person name="Liyanage D."/>
            <person name="Lorensuhewa L."/>
            <person name="Robinson T."/>
            <person name="Song A."/>
            <person name="Song B.-B."/>
            <person name="Dinh H."/>
            <person name="Thornton R."/>
            <person name="Coyle M."/>
            <person name="Francisco L."/>
            <person name="Jackson L."/>
            <person name="Javaid M."/>
            <person name="Korchina V."/>
            <person name="Kovar C."/>
            <person name="Mata R."/>
            <person name="Mathew T."/>
            <person name="Ngo R."/>
            <person name="Nguyen L."/>
            <person name="Nguyen N."/>
            <person name="Okwuonu G."/>
            <person name="Ongeri F."/>
            <person name="Pham C."/>
            <person name="Simmons D."/>
            <person name="Wilczek-Boney K."/>
            <person name="Hale W."/>
            <person name="Jakkamsetti A."/>
            <person name="Pham P."/>
            <person name="Ruth R."/>
            <person name="San Lucas F."/>
            <person name="Warren J."/>
            <person name="Zhang J."/>
            <person name="Zhao Z."/>
            <person name="Zhou C."/>
            <person name="Zhu D."/>
            <person name="Lee S."/>
            <person name="Bess C."/>
            <person name="Blankenburg K."/>
            <person name="Forbes L."/>
            <person name="Fu Q."/>
            <person name="Gubbala S."/>
            <person name="Hirani K."/>
            <person name="Jayaseelan J.C."/>
            <person name="Lara F."/>
            <person name="Munidasa M."/>
            <person name="Palculict T."/>
            <person name="Patil S."/>
            <person name="Pu L.-L."/>
            <person name="Saada N."/>
            <person name="Tang L."/>
            <person name="Weissenberger G."/>
            <person name="Zhu Y."/>
            <person name="Hemphill L."/>
            <person name="Shang Y."/>
            <person name="Youmans B."/>
            <person name="Ayvaz T."/>
            <person name="Ross M."/>
            <person name="Santibanez J."/>
            <person name="Aqrawi P."/>
            <person name="Gross S."/>
            <person name="Joshi V."/>
            <person name="Fowler G."/>
            <person name="Nazareth L."/>
            <person name="Reid J."/>
            <person name="Worley K."/>
            <person name="Petrosino J."/>
            <person name="Highlander S."/>
            <person name="Gibbs R."/>
        </authorList>
    </citation>
    <scope>NUCLEOTIDE SEQUENCE [LARGE SCALE GENOMIC DNA]</scope>
    <source>
        <strain evidence="1 2">DSM 10105</strain>
    </source>
</reference>
<name>E6K121_PARDN</name>
<comment type="caution">
    <text evidence="1">The sequence shown here is derived from an EMBL/GenBank/DDBJ whole genome shotgun (WGS) entry which is preliminary data.</text>
</comment>
<gene>
    <name evidence="1" type="ORF">HMPREF0620_0507</name>
</gene>
<accession>E6K121</accession>
<evidence type="ECO:0000313" key="2">
    <source>
        <dbReference type="Proteomes" id="UP000004946"/>
    </source>
</evidence>
<proteinExistence type="predicted"/>
<organism evidence="1 2">
    <name type="scientific">Parascardovia denticolens DSM 10105 = JCM 12538</name>
    <dbReference type="NCBI Taxonomy" id="864564"/>
    <lineage>
        <taxon>Bacteria</taxon>
        <taxon>Bacillati</taxon>
        <taxon>Actinomycetota</taxon>
        <taxon>Actinomycetes</taxon>
        <taxon>Bifidobacteriales</taxon>
        <taxon>Bifidobacteriaceae</taxon>
        <taxon>Parascardovia</taxon>
    </lineage>
</organism>
<sequence length="85" mass="9329">MLFQSTLPLRGATSKAFHFLLSGHISIHAPLAGSDGCPSSIIYDNTNFNPRSPCGERHNIVMQLFAFYEFQSTLPLRGATADKTD</sequence>
<dbReference type="AlphaFoldDB" id="E6K121"/>
<protein>
    <submittedName>
        <fullName evidence="1">Uncharacterized protein</fullName>
    </submittedName>
</protein>
<keyword evidence="2" id="KW-1185">Reference proteome</keyword>
<dbReference type="EMBL" id="AEON01000001">
    <property type="protein sequence ID" value="EFT83502.1"/>
    <property type="molecule type" value="Genomic_DNA"/>
</dbReference>
<evidence type="ECO:0000313" key="1">
    <source>
        <dbReference type="EMBL" id="EFT83502.1"/>
    </source>
</evidence>
<dbReference type="Proteomes" id="UP000004946">
    <property type="component" value="Chromosome"/>
</dbReference>
<dbReference type="HOGENOM" id="CLU_2509651_0_0_11"/>
<dbReference type="eggNOG" id="ENOG5033791">
    <property type="taxonomic scope" value="Bacteria"/>
</dbReference>